<dbReference type="InterPro" id="IPR005953">
    <property type="entry name" value="ATP_synth_csu_bac/chlpt"/>
</dbReference>
<name>B1N6I9_9BACT</name>
<keyword evidence="12 14" id="KW-0066">ATP synthesis</keyword>
<dbReference type="GO" id="GO:0046933">
    <property type="term" value="F:proton-transporting ATP synthase activity, rotational mechanism"/>
    <property type="evidence" value="ECO:0007669"/>
    <property type="project" value="UniProtKB-UniRule"/>
</dbReference>
<keyword evidence="5 14" id="KW-0138">CF(0)</keyword>
<keyword evidence="9 14" id="KW-0406">Ion transport</keyword>
<evidence type="ECO:0000256" key="13">
    <source>
        <dbReference type="ARBA" id="ARBA00025198"/>
    </source>
</evidence>
<dbReference type="InterPro" id="IPR020537">
    <property type="entry name" value="ATP_synth_F0_csu_DDCD_BS"/>
</dbReference>
<organism evidence="17">
    <name type="scientific">uncultured bacterium CBNPD1 BAC clone 543</name>
    <dbReference type="NCBI Taxonomy" id="417308"/>
    <lineage>
        <taxon>Bacteria</taxon>
        <taxon>environmental samples</taxon>
    </lineage>
</organism>
<keyword evidence="4 14" id="KW-1003">Cell membrane</keyword>
<evidence type="ECO:0000256" key="12">
    <source>
        <dbReference type="ARBA" id="ARBA00023310"/>
    </source>
</evidence>
<gene>
    <name evidence="14" type="primary">atpE</name>
</gene>
<proteinExistence type="inferred from homology"/>
<dbReference type="CDD" id="cd18121">
    <property type="entry name" value="ATP-synt_Fo_c"/>
    <property type="match status" value="1"/>
</dbReference>
<keyword evidence="11 14" id="KW-0472">Membrane</keyword>
<feature type="transmembrane region" description="Helical" evidence="14">
    <location>
        <begin position="77"/>
        <end position="101"/>
    </location>
</feature>
<dbReference type="GO" id="GO:0008289">
    <property type="term" value="F:lipid binding"/>
    <property type="evidence" value="ECO:0007669"/>
    <property type="project" value="UniProtKB-KW"/>
</dbReference>
<dbReference type="PRINTS" id="PR00124">
    <property type="entry name" value="ATPASEC"/>
</dbReference>
<comment type="subcellular location">
    <subcellularLocation>
        <location evidence="1 14">Cell membrane</location>
        <topology evidence="1 14">Multi-pass membrane protein</topology>
    </subcellularLocation>
</comment>
<dbReference type="InterPro" id="IPR035921">
    <property type="entry name" value="F/V-ATP_Csub_sf"/>
</dbReference>
<dbReference type="InterPro" id="IPR038662">
    <property type="entry name" value="ATP_synth_F0_csu_sf"/>
</dbReference>
<dbReference type="InterPro" id="IPR002379">
    <property type="entry name" value="ATPase_proteolipid_c-like_dom"/>
</dbReference>
<keyword evidence="15" id="KW-0732">Signal</keyword>
<accession>B1N6I9</accession>
<evidence type="ECO:0000313" key="17">
    <source>
        <dbReference type="EMBL" id="ABM53535.1"/>
    </source>
</evidence>
<dbReference type="HAMAP" id="MF_01396">
    <property type="entry name" value="ATP_synth_c_bact"/>
    <property type="match status" value="1"/>
</dbReference>
<dbReference type="InterPro" id="IPR000454">
    <property type="entry name" value="ATP_synth_F0_csu"/>
</dbReference>
<dbReference type="FunFam" id="1.20.20.10:FF:000002">
    <property type="entry name" value="ATP synthase subunit c"/>
    <property type="match status" value="1"/>
</dbReference>
<dbReference type="EMBL" id="EF157668">
    <property type="protein sequence ID" value="ABM53535.1"/>
    <property type="molecule type" value="Genomic_DNA"/>
</dbReference>
<evidence type="ECO:0000256" key="8">
    <source>
        <dbReference type="ARBA" id="ARBA00022989"/>
    </source>
</evidence>
<feature type="signal peptide" evidence="15">
    <location>
        <begin position="1"/>
        <end position="22"/>
    </location>
</feature>
<evidence type="ECO:0000256" key="1">
    <source>
        <dbReference type="ARBA" id="ARBA00004651"/>
    </source>
</evidence>
<keyword evidence="7 14" id="KW-0375">Hydrogen ion transport</keyword>
<evidence type="ECO:0000256" key="2">
    <source>
        <dbReference type="ARBA" id="ARBA00006704"/>
    </source>
</evidence>
<keyword evidence="8 14" id="KW-1133">Transmembrane helix</keyword>
<protein>
    <recommendedName>
        <fullName evidence="14">ATP synthase subunit c</fullName>
    </recommendedName>
    <alternativeName>
        <fullName evidence="14">ATP synthase F(0) sector subunit c</fullName>
    </alternativeName>
    <alternativeName>
        <fullName evidence="14">F-type ATPase subunit c</fullName>
        <shortName evidence="14">F-ATPase subunit c</shortName>
    </alternativeName>
    <alternativeName>
        <fullName evidence="14">Lipid-binding protein</fullName>
    </alternativeName>
</protein>
<evidence type="ECO:0000256" key="4">
    <source>
        <dbReference type="ARBA" id="ARBA00022475"/>
    </source>
</evidence>
<dbReference type="NCBIfam" id="TIGR01260">
    <property type="entry name" value="ATP_synt_c"/>
    <property type="match status" value="1"/>
</dbReference>
<dbReference type="GO" id="GO:0005886">
    <property type="term" value="C:plasma membrane"/>
    <property type="evidence" value="ECO:0007669"/>
    <property type="project" value="UniProtKB-SubCell"/>
</dbReference>
<comment type="function">
    <text evidence="14">Key component of the F(0) channel; it plays a direct role in translocation across the membrane. A homomeric c-ring of between 10-14 subunits forms the central stalk rotor element with the F(1) delta and epsilon subunits.</text>
</comment>
<sequence>MKIAHLALATLVGTVCATAAQAADPVAPAASAANWGVGIGAGLACGLAAIGAGFGIGRIGGSAVESIARQPEMAGRIFINMLLTAAFVEGVALFAVVAGFLNFGK</sequence>
<comment type="similarity">
    <text evidence="2 14">Belongs to the ATPase C chain family.</text>
</comment>
<keyword evidence="6 14" id="KW-0812">Transmembrane</keyword>
<evidence type="ECO:0000256" key="3">
    <source>
        <dbReference type="ARBA" id="ARBA00022448"/>
    </source>
</evidence>
<feature type="site" description="Reversibly protonated during proton transport" evidence="14">
    <location>
        <position position="89"/>
    </location>
</feature>
<dbReference type="GO" id="GO:0033177">
    <property type="term" value="C:proton-transporting two-sector ATPase complex, proton-transporting domain"/>
    <property type="evidence" value="ECO:0007669"/>
    <property type="project" value="InterPro"/>
</dbReference>
<evidence type="ECO:0000259" key="16">
    <source>
        <dbReference type="Pfam" id="PF00137"/>
    </source>
</evidence>
<dbReference type="PROSITE" id="PS00605">
    <property type="entry name" value="ATPASE_C"/>
    <property type="match status" value="1"/>
</dbReference>
<feature type="transmembrane region" description="Helical" evidence="14">
    <location>
        <begin position="32"/>
        <end position="56"/>
    </location>
</feature>
<evidence type="ECO:0000256" key="9">
    <source>
        <dbReference type="ARBA" id="ARBA00023065"/>
    </source>
</evidence>
<keyword evidence="10 14" id="KW-0446">Lipid-binding</keyword>
<evidence type="ECO:0000256" key="7">
    <source>
        <dbReference type="ARBA" id="ARBA00022781"/>
    </source>
</evidence>
<evidence type="ECO:0000256" key="11">
    <source>
        <dbReference type="ARBA" id="ARBA00023136"/>
    </source>
</evidence>
<feature type="domain" description="V-ATPase proteolipid subunit C-like" evidence="16">
    <location>
        <begin position="39"/>
        <end position="101"/>
    </location>
</feature>
<dbReference type="Gene3D" id="1.20.20.10">
    <property type="entry name" value="F1F0 ATP synthase subunit C"/>
    <property type="match status" value="1"/>
</dbReference>
<evidence type="ECO:0000256" key="15">
    <source>
        <dbReference type="SAM" id="SignalP"/>
    </source>
</evidence>
<dbReference type="GO" id="GO:0045259">
    <property type="term" value="C:proton-transporting ATP synthase complex"/>
    <property type="evidence" value="ECO:0007669"/>
    <property type="project" value="UniProtKB-KW"/>
</dbReference>
<evidence type="ECO:0000256" key="6">
    <source>
        <dbReference type="ARBA" id="ARBA00022692"/>
    </source>
</evidence>
<feature type="chain" id="PRO_5002769197" description="ATP synthase subunit c" evidence="15">
    <location>
        <begin position="23"/>
        <end position="105"/>
    </location>
</feature>
<dbReference type="SUPFAM" id="SSF81333">
    <property type="entry name" value="F1F0 ATP synthase subunit C"/>
    <property type="match status" value="1"/>
</dbReference>
<keyword evidence="3 14" id="KW-0813">Transport</keyword>
<evidence type="ECO:0000256" key="10">
    <source>
        <dbReference type="ARBA" id="ARBA00023121"/>
    </source>
</evidence>
<reference evidence="17" key="1">
    <citation type="journal article" date="2008" name="FEMS Microbiol. Ecol.">
        <title>Metagenomic analysis of a freshwater toxic cyanobacteria bloom.</title>
        <authorList>
            <person name="Pope P.B."/>
            <person name="Patel B.K."/>
        </authorList>
    </citation>
    <scope>NUCLEOTIDE SEQUENCE</scope>
</reference>
<evidence type="ECO:0000256" key="5">
    <source>
        <dbReference type="ARBA" id="ARBA00022547"/>
    </source>
</evidence>
<dbReference type="Pfam" id="PF00137">
    <property type="entry name" value="ATP-synt_C"/>
    <property type="match status" value="1"/>
</dbReference>
<dbReference type="AlphaFoldDB" id="B1N6I9"/>
<comment type="function">
    <text evidence="13 14">F(1)F(0) ATP synthase produces ATP from ADP in the presence of a proton or sodium gradient. F-type ATPases consist of two structural domains, F(1) containing the extramembraneous catalytic core and F(0) containing the membrane proton channel, linked together by a central stalk and a peripheral stalk. During catalysis, ATP synthesis in the catalytic domain of F(1) is coupled via a rotary mechanism of the central stalk subunits to proton translocation.</text>
</comment>
<evidence type="ECO:0000256" key="14">
    <source>
        <dbReference type="HAMAP-Rule" id="MF_01396"/>
    </source>
</evidence>